<feature type="signal peptide" evidence="2">
    <location>
        <begin position="1"/>
        <end position="40"/>
    </location>
</feature>
<comment type="caution">
    <text evidence="3">The sequence shown here is derived from an EMBL/GenBank/DDBJ whole genome shotgun (WGS) entry which is preliminary data.</text>
</comment>
<proteinExistence type="predicted"/>
<dbReference type="EMBL" id="CM029049">
    <property type="protein sequence ID" value="KAG2572099.1"/>
    <property type="molecule type" value="Genomic_DNA"/>
</dbReference>
<dbReference type="PANTHER" id="PTHR34662">
    <property type="entry name" value="OS04G0422700 PROTEIN"/>
    <property type="match status" value="1"/>
</dbReference>
<accession>A0A8T0QGZ2</accession>
<protein>
    <submittedName>
        <fullName evidence="3">Uncharacterized protein</fullName>
    </submittedName>
</protein>
<dbReference type="OrthoDB" id="10259572at2759"/>
<name>A0A8T0QGZ2_PANVG</name>
<gene>
    <name evidence="3" type="ORF">PVAP13_7KG154655</name>
</gene>
<feature type="region of interest" description="Disordered" evidence="1">
    <location>
        <begin position="39"/>
        <end position="132"/>
    </location>
</feature>
<organism evidence="3 4">
    <name type="scientific">Panicum virgatum</name>
    <name type="common">Blackwell switchgrass</name>
    <dbReference type="NCBI Taxonomy" id="38727"/>
    <lineage>
        <taxon>Eukaryota</taxon>
        <taxon>Viridiplantae</taxon>
        <taxon>Streptophyta</taxon>
        <taxon>Embryophyta</taxon>
        <taxon>Tracheophyta</taxon>
        <taxon>Spermatophyta</taxon>
        <taxon>Magnoliopsida</taxon>
        <taxon>Liliopsida</taxon>
        <taxon>Poales</taxon>
        <taxon>Poaceae</taxon>
        <taxon>PACMAD clade</taxon>
        <taxon>Panicoideae</taxon>
        <taxon>Panicodae</taxon>
        <taxon>Paniceae</taxon>
        <taxon>Panicinae</taxon>
        <taxon>Panicum</taxon>
        <taxon>Panicum sect. Hiantes</taxon>
    </lineage>
</organism>
<dbReference type="Proteomes" id="UP000823388">
    <property type="component" value="Chromosome 7K"/>
</dbReference>
<feature type="compositionally biased region" description="Low complexity" evidence="1">
    <location>
        <begin position="63"/>
        <end position="73"/>
    </location>
</feature>
<reference evidence="3 4" key="1">
    <citation type="submission" date="2020-05" db="EMBL/GenBank/DDBJ databases">
        <title>WGS assembly of Panicum virgatum.</title>
        <authorList>
            <person name="Lovell J.T."/>
            <person name="Jenkins J."/>
            <person name="Shu S."/>
            <person name="Juenger T.E."/>
            <person name="Schmutz J."/>
        </authorList>
    </citation>
    <scope>NUCLEOTIDE SEQUENCE [LARGE SCALE GENOMIC DNA]</scope>
    <source>
        <strain evidence="4">cv. AP13</strain>
    </source>
</reference>
<evidence type="ECO:0000313" key="4">
    <source>
        <dbReference type="Proteomes" id="UP000823388"/>
    </source>
</evidence>
<feature type="chain" id="PRO_5035899164" evidence="2">
    <location>
        <begin position="41"/>
        <end position="202"/>
    </location>
</feature>
<keyword evidence="2" id="KW-0732">Signal</keyword>
<sequence length="202" mass="20717">MAGGSRPGGEAPRQRQRQRALLVALVALCSLLTRPQPSRAFFLGGVRSGAQPRGGREREEKVPVAVVVPDLAPRPAPLGVGGPSPSAAPAPAPVPGSDGGDEDGTPRLPSERRSPRGAPSSGERSAAAQAPAGAASANFISSSPAVPLPAGVTDSATVLPMPTPGHQRRVDVGMGALRLQVRAVQLAVPLLMMMLSFRALWW</sequence>
<evidence type="ECO:0000313" key="3">
    <source>
        <dbReference type="EMBL" id="KAG2572099.1"/>
    </source>
</evidence>
<evidence type="ECO:0000256" key="2">
    <source>
        <dbReference type="SAM" id="SignalP"/>
    </source>
</evidence>
<dbReference type="PANTHER" id="PTHR34662:SF3">
    <property type="entry name" value="OS04G0422700 PROTEIN"/>
    <property type="match status" value="1"/>
</dbReference>
<dbReference type="AlphaFoldDB" id="A0A8T0QGZ2"/>
<evidence type="ECO:0000256" key="1">
    <source>
        <dbReference type="SAM" id="MobiDB-lite"/>
    </source>
</evidence>
<keyword evidence="4" id="KW-1185">Reference proteome</keyword>